<dbReference type="CDD" id="cd08891">
    <property type="entry name" value="SRPBCC_CalC"/>
    <property type="match status" value="1"/>
</dbReference>
<dbReference type="Gene3D" id="3.30.530.20">
    <property type="match status" value="1"/>
</dbReference>
<accession>A0ABX0PTB4</accession>
<dbReference type="EMBL" id="JAAQTO010000040">
    <property type="protein sequence ID" value="NIC06649.1"/>
    <property type="molecule type" value="Genomic_DNA"/>
</dbReference>
<evidence type="ECO:0000313" key="4">
    <source>
        <dbReference type="Proteomes" id="UP001318321"/>
    </source>
</evidence>
<evidence type="ECO:0000256" key="1">
    <source>
        <dbReference type="ARBA" id="ARBA00006817"/>
    </source>
</evidence>
<dbReference type="RefSeq" id="WP_167116317.1">
    <property type="nucleotide sequence ID" value="NZ_JAAQTO010000040.1"/>
</dbReference>
<dbReference type="Proteomes" id="UP001318321">
    <property type="component" value="Unassembled WGS sequence"/>
</dbReference>
<evidence type="ECO:0000259" key="2">
    <source>
        <dbReference type="Pfam" id="PF08327"/>
    </source>
</evidence>
<evidence type="ECO:0000313" key="3">
    <source>
        <dbReference type="EMBL" id="NIC06649.1"/>
    </source>
</evidence>
<protein>
    <submittedName>
        <fullName evidence="3">ATPase</fullName>
    </submittedName>
</protein>
<feature type="domain" description="Activator of Hsp90 ATPase homologue 1/2-like C-terminal" evidence="2">
    <location>
        <begin position="25"/>
        <end position="150"/>
    </location>
</feature>
<dbReference type="Pfam" id="PF08327">
    <property type="entry name" value="AHSA1"/>
    <property type="match status" value="1"/>
</dbReference>
<dbReference type="InterPro" id="IPR023393">
    <property type="entry name" value="START-like_dom_sf"/>
</dbReference>
<comment type="similarity">
    <text evidence="1">Belongs to the AHA1 family.</text>
</comment>
<dbReference type="SUPFAM" id="SSF55961">
    <property type="entry name" value="Bet v1-like"/>
    <property type="match status" value="1"/>
</dbReference>
<sequence length="164" mass="18973">MPSSSDSTFHKVDVPLAQRHAFQLFTERFSDRWPAEYTWSQSALDTIGIEPRLNGRCTEVGPRGFQMDWGRVLAWEPPERLTITWQIGPSRVPQPDPTNASTVEFRFHESGPNATRLILEHHDFRNHGDGAEEYRDAMASEYGWPYILDRYRKLALSQVAERRA</sequence>
<proteinExistence type="inferred from homology"/>
<keyword evidence="4" id="KW-1185">Reference proteome</keyword>
<comment type="caution">
    <text evidence="3">The sequence shown here is derived from an EMBL/GenBank/DDBJ whole genome shotgun (WGS) entry which is preliminary data.</text>
</comment>
<reference evidence="3 4" key="1">
    <citation type="submission" date="2020-03" db="EMBL/GenBank/DDBJ databases">
        <title>Identification of Halomonas strains.</title>
        <authorList>
            <person name="Xiao Z."/>
            <person name="Dong F."/>
            <person name="Wang Z."/>
            <person name="Zhao J.-Y."/>
        </authorList>
    </citation>
    <scope>NUCLEOTIDE SEQUENCE [LARGE SCALE GENOMIC DNA]</scope>
    <source>
        <strain evidence="3 4">DX6</strain>
    </source>
</reference>
<name>A0ABX0PTB4_9GAMM</name>
<organism evidence="3 4">
    <name type="scientific">Billgrantia bachuensis</name>
    <dbReference type="NCBI Taxonomy" id="2717286"/>
    <lineage>
        <taxon>Bacteria</taxon>
        <taxon>Pseudomonadati</taxon>
        <taxon>Pseudomonadota</taxon>
        <taxon>Gammaproteobacteria</taxon>
        <taxon>Oceanospirillales</taxon>
        <taxon>Halomonadaceae</taxon>
        <taxon>Billgrantia</taxon>
    </lineage>
</organism>
<gene>
    <name evidence="3" type="ORF">HBJ55_14570</name>
</gene>
<dbReference type="InterPro" id="IPR013538">
    <property type="entry name" value="ASHA1/2-like_C"/>
</dbReference>